<dbReference type="InterPro" id="IPR036038">
    <property type="entry name" value="Aminotransferase-like"/>
</dbReference>
<proteinExistence type="inferred from homology"/>
<dbReference type="FunFam" id="3.20.10.10:FF:000002">
    <property type="entry name" value="D-alanine aminotransferase"/>
    <property type="match status" value="1"/>
</dbReference>
<dbReference type="EC" id="4.1.3.38" evidence="8 12"/>
<comment type="caution">
    <text evidence="15">The sequence shown here is derived from an EMBL/GenBank/DDBJ whole genome shotgun (WGS) entry which is preliminary data.</text>
</comment>
<dbReference type="InterPro" id="IPR043131">
    <property type="entry name" value="BCAT-like_N"/>
</dbReference>
<dbReference type="SUPFAM" id="SSF56752">
    <property type="entry name" value="D-aminoacid aminotransferase-like PLP-dependent enzymes"/>
    <property type="match status" value="1"/>
</dbReference>
<evidence type="ECO:0000256" key="4">
    <source>
        <dbReference type="ARBA" id="ARBA00022898"/>
    </source>
</evidence>
<evidence type="ECO:0000256" key="6">
    <source>
        <dbReference type="ARBA" id="ARBA00023239"/>
    </source>
</evidence>
<evidence type="ECO:0000256" key="10">
    <source>
        <dbReference type="ARBA" id="ARBA00054027"/>
    </source>
</evidence>
<dbReference type="CDD" id="cd01559">
    <property type="entry name" value="ADCL_like"/>
    <property type="match status" value="1"/>
</dbReference>
<dbReference type="PANTHER" id="PTHR42743:SF2">
    <property type="entry name" value="AMINODEOXYCHORISMATE LYASE"/>
    <property type="match status" value="1"/>
</dbReference>
<comment type="cofactor">
    <cofactor evidence="1 14">
        <name>pyridoxal 5'-phosphate</name>
        <dbReference type="ChEBI" id="CHEBI:597326"/>
    </cofactor>
</comment>
<reference evidence="15 16" key="1">
    <citation type="submission" date="2016-11" db="EMBL/GenBank/DDBJ databases">
        <title>Mixed transmission modes and dynamic genome evolution in an obligate animal-bacterial symbiosis.</title>
        <authorList>
            <person name="Russell S.L."/>
            <person name="Corbett-Detig R.B."/>
            <person name="Cavanaugh C.M."/>
        </authorList>
    </citation>
    <scope>NUCLEOTIDE SEQUENCE [LARGE SCALE GENOMIC DNA]</scope>
    <source>
        <strain evidence="15">Sveles-Q1</strain>
    </source>
</reference>
<comment type="function">
    <text evidence="10">Involved in the biosynthesis of p-aminobenzoate (PABA), a precursor of tetrahydrofolate. Converts 4-amino-4-deoxychorismate into 4-aminobenzoate (PABA) and pyruvate.</text>
</comment>
<evidence type="ECO:0000313" key="16">
    <source>
        <dbReference type="Proteomes" id="UP000191110"/>
    </source>
</evidence>
<evidence type="ECO:0000256" key="13">
    <source>
        <dbReference type="RuleBase" id="RU004106"/>
    </source>
</evidence>
<dbReference type="GO" id="GO:0008153">
    <property type="term" value="P:4-aminobenzoate biosynthetic process"/>
    <property type="evidence" value="ECO:0007669"/>
    <property type="project" value="UniProtKB-UniRule"/>
</dbReference>
<dbReference type="Proteomes" id="UP000191110">
    <property type="component" value="Unassembled WGS sequence"/>
</dbReference>
<sequence>MILVNGKRGMTVDLLDRGFQYGDGLFETVAFSGGELAHWDRHMHRLEQGCLRLGIPTPDLELLRKEAQQLIKGEERAVIKLIITRGSGGRGYRPPIEAKPTRIVARYGWPAYPDEFAEQGIWLRLCETPVSINPRLAGLKHLNRLDQVLARGEWDDDQVPEGLMLDADGWVVEGTQSNLFIIKEGRLVTPDLSRCGVAGIMREVVIEAAAMAGIECEIGALSLESVKAADALFVCNSLIGIWPVRQLGKQLFKIDAITRTLQQAVGHT</sequence>
<accession>A0A1T2L246</accession>
<comment type="pathway">
    <text evidence="7">Cofactor biosynthesis; tetrahydrofolate biosynthesis; 4-aminobenzoate from chorismate: step 2/2.</text>
</comment>
<dbReference type="OrthoDB" id="9805628at2"/>
<dbReference type="InterPro" id="IPR050571">
    <property type="entry name" value="Class-IV_PLP-Dep_Aminotrnsfr"/>
</dbReference>
<dbReference type="NCBIfam" id="NF004761">
    <property type="entry name" value="PRK06092.1"/>
    <property type="match status" value="1"/>
</dbReference>
<dbReference type="InterPro" id="IPR017824">
    <property type="entry name" value="Aminodeoxychorismate_lyase_IV"/>
</dbReference>
<keyword evidence="5" id="KW-0289">Folate biosynthesis</keyword>
<dbReference type="GO" id="GO:0008696">
    <property type="term" value="F:4-amino-4-deoxychorismate lyase activity"/>
    <property type="evidence" value="ECO:0007669"/>
    <property type="project" value="UniProtKB-UniRule"/>
</dbReference>
<organism evidence="15 16">
    <name type="scientific">Solemya pervernicosa gill symbiont</name>
    <dbReference type="NCBI Taxonomy" id="642797"/>
    <lineage>
        <taxon>Bacteria</taxon>
        <taxon>Pseudomonadati</taxon>
        <taxon>Pseudomonadota</taxon>
        <taxon>Gammaproteobacteria</taxon>
        <taxon>sulfur-oxidizing symbionts</taxon>
    </lineage>
</organism>
<evidence type="ECO:0000256" key="12">
    <source>
        <dbReference type="NCBIfam" id="TIGR03461"/>
    </source>
</evidence>
<dbReference type="GO" id="GO:0030170">
    <property type="term" value="F:pyridoxal phosphate binding"/>
    <property type="evidence" value="ECO:0007669"/>
    <property type="project" value="InterPro"/>
</dbReference>
<dbReference type="InterPro" id="IPR001544">
    <property type="entry name" value="Aminotrans_IV"/>
</dbReference>
<dbReference type="RefSeq" id="WP_078484575.1">
    <property type="nucleotide sequence ID" value="NZ_MPRL01000064.1"/>
</dbReference>
<dbReference type="GO" id="GO:0005829">
    <property type="term" value="C:cytosol"/>
    <property type="evidence" value="ECO:0007669"/>
    <property type="project" value="TreeGrafter"/>
</dbReference>
<evidence type="ECO:0000256" key="8">
    <source>
        <dbReference type="ARBA" id="ARBA00035676"/>
    </source>
</evidence>
<dbReference type="GO" id="GO:0046656">
    <property type="term" value="P:folic acid biosynthetic process"/>
    <property type="evidence" value="ECO:0007669"/>
    <property type="project" value="UniProtKB-KW"/>
</dbReference>
<evidence type="ECO:0000256" key="1">
    <source>
        <dbReference type="ARBA" id="ARBA00001933"/>
    </source>
</evidence>
<dbReference type="InterPro" id="IPR043132">
    <property type="entry name" value="BCAT-like_C"/>
</dbReference>
<comment type="catalytic activity">
    <reaction evidence="9">
        <text>4-amino-4-deoxychorismate = 4-aminobenzoate + pyruvate + H(+)</text>
        <dbReference type="Rhea" id="RHEA:16201"/>
        <dbReference type="ChEBI" id="CHEBI:15361"/>
        <dbReference type="ChEBI" id="CHEBI:15378"/>
        <dbReference type="ChEBI" id="CHEBI:17836"/>
        <dbReference type="ChEBI" id="CHEBI:58406"/>
        <dbReference type="EC" id="4.1.3.38"/>
    </reaction>
</comment>
<evidence type="ECO:0000313" key="15">
    <source>
        <dbReference type="EMBL" id="OOZ39016.1"/>
    </source>
</evidence>
<evidence type="ECO:0000256" key="3">
    <source>
        <dbReference type="ARBA" id="ARBA00011738"/>
    </source>
</evidence>
<comment type="subunit">
    <text evidence="3">Homodimer.</text>
</comment>
<comment type="similarity">
    <text evidence="2 13">Belongs to the class-IV pyridoxal-phosphate-dependent aminotransferase family.</text>
</comment>
<dbReference type="PROSITE" id="PS00770">
    <property type="entry name" value="AA_TRANSFER_CLASS_4"/>
    <property type="match status" value="1"/>
</dbReference>
<evidence type="ECO:0000256" key="2">
    <source>
        <dbReference type="ARBA" id="ARBA00009320"/>
    </source>
</evidence>
<dbReference type="Gene3D" id="3.30.470.10">
    <property type="match status" value="1"/>
</dbReference>
<dbReference type="PANTHER" id="PTHR42743">
    <property type="entry name" value="AMINO-ACID AMINOTRANSFERASE"/>
    <property type="match status" value="1"/>
</dbReference>
<keyword evidence="6 15" id="KW-0456">Lyase</keyword>
<evidence type="ECO:0000256" key="7">
    <source>
        <dbReference type="ARBA" id="ARBA00035633"/>
    </source>
</evidence>
<evidence type="ECO:0000256" key="9">
    <source>
        <dbReference type="ARBA" id="ARBA00049529"/>
    </source>
</evidence>
<dbReference type="EMBL" id="MPRL01000064">
    <property type="protein sequence ID" value="OOZ39016.1"/>
    <property type="molecule type" value="Genomic_DNA"/>
</dbReference>
<name>A0A1T2L246_9GAMM</name>
<dbReference type="AlphaFoldDB" id="A0A1T2L246"/>
<keyword evidence="4 14" id="KW-0663">Pyridoxal phosphate</keyword>
<evidence type="ECO:0000256" key="11">
    <source>
        <dbReference type="ARBA" id="ARBA00069174"/>
    </source>
</evidence>
<protein>
    <recommendedName>
        <fullName evidence="11 12">Aminodeoxychorismate lyase</fullName>
        <ecNumber evidence="8 12">4.1.3.38</ecNumber>
    </recommendedName>
</protein>
<gene>
    <name evidence="15" type="ORF">BOW53_13290</name>
</gene>
<dbReference type="Pfam" id="PF01063">
    <property type="entry name" value="Aminotran_4"/>
    <property type="match status" value="1"/>
</dbReference>
<dbReference type="InterPro" id="IPR018300">
    <property type="entry name" value="Aminotrans_IV_CS"/>
</dbReference>
<evidence type="ECO:0000256" key="5">
    <source>
        <dbReference type="ARBA" id="ARBA00022909"/>
    </source>
</evidence>
<keyword evidence="16" id="KW-1185">Reference proteome</keyword>
<dbReference type="NCBIfam" id="TIGR03461">
    <property type="entry name" value="pabC_Proteo"/>
    <property type="match status" value="1"/>
</dbReference>
<evidence type="ECO:0000256" key="14">
    <source>
        <dbReference type="RuleBase" id="RU004516"/>
    </source>
</evidence>
<dbReference type="Gene3D" id="3.20.10.10">
    <property type="entry name" value="D-amino Acid Aminotransferase, subunit A, domain 2"/>
    <property type="match status" value="1"/>
</dbReference>